<accession>A0A844KS71</accession>
<evidence type="ECO:0000313" key="2">
    <source>
        <dbReference type="Proteomes" id="UP000446657"/>
    </source>
</evidence>
<dbReference type="Pfam" id="PF12686">
    <property type="entry name" value="DUF3800"/>
    <property type="match status" value="1"/>
</dbReference>
<reference evidence="1 2" key="1">
    <citation type="journal article" date="2019" name="Nat. Med.">
        <title>A library of human gut bacterial isolates paired with longitudinal multiomics data enables mechanistic microbiome research.</title>
        <authorList>
            <person name="Poyet M."/>
            <person name="Groussin M."/>
            <person name="Gibbons S.M."/>
            <person name="Avila-Pacheco J."/>
            <person name="Jiang X."/>
            <person name="Kearney S.M."/>
            <person name="Perrotta A.R."/>
            <person name="Berdy B."/>
            <person name="Zhao S."/>
            <person name="Lieberman T.D."/>
            <person name="Swanson P.K."/>
            <person name="Smith M."/>
            <person name="Roesemann S."/>
            <person name="Alexander J.E."/>
            <person name="Rich S.A."/>
            <person name="Livny J."/>
            <person name="Vlamakis H."/>
            <person name="Clish C."/>
            <person name="Bullock K."/>
            <person name="Deik A."/>
            <person name="Scott J."/>
            <person name="Pierce K.A."/>
            <person name="Xavier R.J."/>
            <person name="Alm E.J."/>
        </authorList>
    </citation>
    <scope>NUCLEOTIDE SEQUENCE [LARGE SCALE GENOMIC DNA]</scope>
    <source>
        <strain evidence="1 2">BIOML-A1</strain>
    </source>
</reference>
<evidence type="ECO:0000313" key="1">
    <source>
        <dbReference type="EMBL" id="MTR83395.1"/>
    </source>
</evidence>
<organism evidence="1 2">
    <name type="scientific">Roseburia faecis</name>
    <dbReference type="NCBI Taxonomy" id="301302"/>
    <lineage>
        <taxon>Bacteria</taxon>
        <taxon>Bacillati</taxon>
        <taxon>Bacillota</taxon>
        <taxon>Clostridia</taxon>
        <taxon>Lachnospirales</taxon>
        <taxon>Lachnospiraceae</taxon>
        <taxon>Roseburia</taxon>
    </lineage>
</organism>
<proteinExistence type="predicted"/>
<protein>
    <submittedName>
        <fullName evidence="1">DUF3800 domain-containing protein</fullName>
    </submittedName>
</protein>
<gene>
    <name evidence="1" type="ORF">GMD30_17475</name>
</gene>
<dbReference type="EMBL" id="WNAL01000096">
    <property type="protein sequence ID" value="MTR83395.1"/>
    <property type="molecule type" value="Genomic_DNA"/>
</dbReference>
<dbReference type="InterPro" id="IPR024524">
    <property type="entry name" value="DUF3800"/>
</dbReference>
<name>A0A844KS71_9FIRM</name>
<sequence length="166" mass="19187">MLTFIDESGYPRPTDSTKNPILLGVCIHENDIKPITNQIYKLKDSIYGKQDEIKSTKLIREATITKNRTNNKAYVEDMVDIIASYDAAIFAVIMDKPDEPIIVLEHHLPKQYYLLLKKVEFYCNHHHYGKAMMIFDEVHEDADRKIAEAITGFLFKTKFGVLSITY</sequence>
<dbReference type="Proteomes" id="UP000446657">
    <property type="component" value="Unassembled WGS sequence"/>
</dbReference>
<dbReference type="AlphaFoldDB" id="A0A844KS71"/>
<dbReference type="RefSeq" id="WP_155177818.1">
    <property type="nucleotide sequence ID" value="NZ_WNAK01000083.1"/>
</dbReference>
<comment type="caution">
    <text evidence="1">The sequence shown here is derived from an EMBL/GenBank/DDBJ whole genome shotgun (WGS) entry which is preliminary data.</text>
</comment>